<name>A0A517SJH7_9PLAN</name>
<evidence type="ECO:0000256" key="1">
    <source>
        <dbReference type="SAM" id="MobiDB-lite"/>
    </source>
</evidence>
<accession>A0A517SJH7</accession>
<gene>
    <name evidence="2" type="ORF">Pan44_43320</name>
</gene>
<evidence type="ECO:0000313" key="2">
    <source>
        <dbReference type="EMBL" id="QDT56279.1"/>
    </source>
</evidence>
<dbReference type="Proteomes" id="UP000315700">
    <property type="component" value="Chromosome"/>
</dbReference>
<dbReference type="RefSeq" id="WP_145033508.1">
    <property type="nucleotide sequence ID" value="NZ_CP036271.1"/>
</dbReference>
<organism evidence="2 3">
    <name type="scientific">Caulifigura coniformis</name>
    <dbReference type="NCBI Taxonomy" id="2527983"/>
    <lineage>
        <taxon>Bacteria</taxon>
        <taxon>Pseudomonadati</taxon>
        <taxon>Planctomycetota</taxon>
        <taxon>Planctomycetia</taxon>
        <taxon>Planctomycetales</taxon>
        <taxon>Planctomycetaceae</taxon>
        <taxon>Caulifigura</taxon>
    </lineage>
</organism>
<sequence length="114" mass="12107">MSLTLEEAFEAVRDVIGAVGGGGLITNSAVPNPTCCSDPRHLCRRCKRASGVGSPARNAGSGGGFRILNQNPFDPNDIGDTVPRCAADMFELDDTGRPDLEYIANKRRVESAIE</sequence>
<dbReference type="AlphaFoldDB" id="A0A517SJH7"/>
<reference evidence="2 3" key="1">
    <citation type="submission" date="2019-02" db="EMBL/GenBank/DDBJ databases">
        <title>Deep-cultivation of Planctomycetes and their phenomic and genomic characterization uncovers novel biology.</title>
        <authorList>
            <person name="Wiegand S."/>
            <person name="Jogler M."/>
            <person name="Boedeker C."/>
            <person name="Pinto D."/>
            <person name="Vollmers J."/>
            <person name="Rivas-Marin E."/>
            <person name="Kohn T."/>
            <person name="Peeters S.H."/>
            <person name="Heuer A."/>
            <person name="Rast P."/>
            <person name="Oberbeckmann S."/>
            <person name="Bunk B."/>
            <person name="Jeske O."/>
            <person name="Meyerdierks A."/>
            <person name="Storesund J.E."/>
            <person name="Kallscheuer N."/>
            <person name="Luecker S."/>
            <person name="Lage O.M."/>
            <person name="Pohl T."/>
            <person name="Merkel B.J."/>
            <person name="Hornburger P."/>
            <person name="Mueller R.-W."/>
            <person name="Bruemmer F."/>
            <person name="Labrenz M."/>
            <person name="Spormann A.M."/>
            <person name="Op den Camp H."/>
            <person name="Overmann J."/>
            <person name="Amann R."/>
            <person name="Jetten M.S.M."/>
            <person name="Mascher T."/>
            <person name="Medema M.H."/>
            <person name="Devos D.P."/>
            <person name="Kaster A.-K."/>
            <person name="Ovreas L."/>
            <person name="Rohde M."/>
            <person name="Galperin M.Y."/>
            <person name="Jogler C."/>
        </authorList>
    </citation>
    <scope>NUCLEOTIDE SEQUENCE [LARGE SCALE GENOMIC DNA]</scope>
    <source>
        <strain evidence="2 3">Pan44</strain>
    </source>
</reference>
<proteinExistence type="predicted"/>
<dbReference type="InParanoid" id="A0A517SJH7"/>
<feature type="region of interest" description="Disordered" evidence="1">
    <location>
        <begin position="50"/>
        <end position="72"/>
    </location>
</feature>
<dbReference type="EMBL" id="CP036271">
    <property type="protein sequence ID" value="QDT56279.1"/>
    <property type="molecule type" value="Genomic_DNA"/>
</dbReference>
<protein>
    <submittedName>
        <fullName evidence="2">Uncharacterized protein</fullName>
    </submittedName>
</protein>
<dbReference type="KEGG" id="ccos:Pan44_43320"/>
<keyword evidence="3" id="KW-1185">Reference proteome</keyword>
<evidence type="ECO:0000313" key="3">
    <source>
        <dbReference type="Proteomes" id="UP000315700"/>
    </source>
</evidence>